<dbReference type="PROSITE" id="PS51873">
    <property type="entry name" value="TRIAD"/>
    <property type="match status" value="1"/>
</dbReference>
<feature type="coiled-coil region" evidence="10">
    <location>
        <begin position="601"/>
        <end position="628"/>
    </location>
</feature>
<evidence type="ECO:0000259" key="12">
    <source>
        <dbReference type="PROSITE" id="PS50089"/>
    </source>
</evidence>
<sequence length="706" mass="80138">MALSSLVPTAALAIPPELNDAEYTREVLGHSGGRTEDDVEGELVARAAVLSIQLPLPAYEPAAAAAATEGSVCGCGNPNVSNAHLADSLVLSPSDHGRTESTSSGSDGVTSSGLTSQASRRPVMIPATLTESAQVISRRKSKSLTFFQYEKYLSQLDPALDQPQFLSPPPSKPERFTSIIIRAGTIQGVRNFTRSFSTRLRKVRPSRSSISCICCREDFANERQTLHTLPCGHTYCLNCLAVMVSQSMVDESKMPPRCCTQPIPGPVLKAILSREQQQRFLKAVQQYSTPWESRMFCPNAMCSEFIPPTTKIDPKHPFETTCKACNTRACTMCKRHAHRLGQDCPKDQELEAVLQMGEKSGWKRCYKCRTLVELATGCTHMTCRCRAQFCYICGAVWDQAVGCPNFCNGEEELERRRREEEERLAELEAAKQAQEKEAAAERLARQMAERRTNESRAFKALKKEQEAEMFRFNDFEDKMDSDMRSRQIRKKLALLERYAELTNKMAERHAKTEQHLEDRQVEAESELRATLPASEKRITLKLKHMEAYCTGAQSKSASNANLPARQVTEKDIELLREAYRERDEMKRRHQAQINLLREKQAKCLDELVERHQKERKALEEKKAEQMEDLAVQFANEEEVFVQRFQGRKTRLQRRWLLAAEVLRVEMEERHGLKYAPIALPHWVVEVDNIFIRDSHRDSTLSILPLV</sequence>
<keyword evidence="7" id="KW-0833">Ubl conjugation pathway</keyword>
<dbReference type="EMBL" id="JAUIRO010000008">
    <property type="protein sequence ID" value="KAK0703480.1"/>
    <property type="molecule type" value="Genomic_DNA"/>
</dbReference>
<dbReference type="GO" id="GO:0061630">
    <property type="term" value="F:ubiquitin protein ligase activity"/>
    <property type="evidence" value="ECO:0007669"/>
    <property type="project" value="UniProtKB-EC"/>
</dbReference>
<dbReference type="GO" id="GO:0016567">
    <property type="term" value="P:protein ubiquitination"/>
    <property type="evidence" value="ECO:0007669"/>
    <property type="project" value="InterPro"/>
</dbReference>
<dbReference type="RefSeq" id="XP_060290339.1">
    <property type="nucleotide sequence ID" value="XM_060444395.1"/>
</dbReference>
<dbReference type="InterPro" id="IPR031127">
    <property type="entry name" value="E3_UB_ligase_RBR"/>
</dbReference>
<evidence type="ECO:0000256" key="2">
    <source>
        <dbReference type="ARBA" id="ARBA00012251"/>
    </source>
</evidence>
<dbReference type="Proteomes" id="UP001172101">
    <property type="component" value="Unassembled WGS sequence"/>
</dbReference>
<dbReference type="PANTHER" id="PTHR11685">
    <property type="entry name" value="RBR FAMILY RING FINGER AND IBR DOMAIN-CONTAINING"/>
    <property type="match status" value="1"/>
</dbReference>
<dbReference type="PROSITE" id="PS00518">
    <property type="entry name" value="ZF_RING_1"/>
    <property type="match status" value="1"/>
</dbReference>
<keyword evidence="10" id="KW-0175">Coiled coil</keyword>
<feature type="compositionally biased region" description="Low complexity" evidence="11">
    <location>
        <begin position="101"/>
        <end position="116"/>
    </location>
</feature>
<evidence type="ECO:0000256" key="7">
    <source>
        <dbReference type="ARBA" id="ARBA00022786"/>
    </source>
</evidence>
<evidence type="ECO:0000256" key="9">
    <source>
        <dbReference type="PROSITE-ProRule" id="PRU00175"/>
    </source>
</evidence>
<dbReference type="Pfam" id="PF01485">
    <property type="entry name" value="IBR"/>
    <property type="match status" value="2"/>
</dbReference>
<evidence type="ECO:0000313" key="15">
    <source>
        <dbReference type="Proteomes" id="UP001172101"/>
    </source>
</evidence>
<keyword evidence="3" id="KW-0808">Transferase</keyword>
<dbReference type="CDD" id="cd22584">
    <property type="entry name" value="Rcat_RBR_unk"/>
    <property type="match status" value="1"/>
</dbReference>
<evidence type="ECO:0000256" key="6">
    <source>
        <dbReference type="ARBA" id="ARBA00022771"/>
    </source>
</evidence>
<evidence type="ECO:0000256" key="10">
    <source>
        <dbReference type="SAM" id="Coils"/>
    </source>
</evidence>
<dbReference type="AlphaFoldDB" id="A0AA39ZTX9"/>
<dbReference type="InterPro" id="IPR013083">
    <property type="entry name" value="Znf_RING/FYVE/PHD"/>
</dbReference>
<evidence type="ECO:0000256" key="1">
    <source>
        <dbReference type="ARBA" id="ARBA00001798"/>
    </source>
</evidence>
<keyword evidence="6 9" id="KW-0863">Zinc-finger</keyword>
<keyword evidence="4" id="KW-0479">Metal-binding</keyword>
<dbReference type="GeneID" id="85327665"/>
<keyword evidence="5" id="KW-0677">Repeat</keyword>
<dbReference type="Gene3D" id="3.30.40.10">
    <property type="entry name" value="Zinc/RING finger domain, C3HC4 (zinc finger)"/>
    <property type="match status" value="1"/>
</dbReference>
<evidence type="ECO:0000256" key="5">
    <source>
        <dbReference type="ARBA" id="ARBA00022737"/>
    </source>
</evidence>
<accession>A0AA39ZTX9</accession>
<evidence type="ECO:0000256" key="3">
    <source>
        <dbReference type="ARBA" id="ARBA00022679"/>
    </source>
</evidence>
<feature type="domain" description="RING-type" evidence="13">
    <location>
        <begin position="208"/>
        <end position="411"/>
    </location>
</feature>
<comment type="caution">
    <text evidence="14">The sequence shown here is derived from an EMBL/GenBank/DDBJ whole genome shotgun (WGS) entry which is preliminary data.</text>
</comment>
<dbReference type="InterPro" id="IPR017907">
    <property type="entry name" value="Znf_RING_CS"/>
</dbReference>
<proteinExistence type="predicted"/>
<evidence type="ECO:0000256" key="11">
    <source>
        <dbReference type="SAM" id="MobiDB-lite"/>
    </source>
</evidence>
<dbReference type="PROSITE" id="PS50089">
    <property type="entry name" value="ZF_RING_2"/>
    <property type="match status" value="1"/>
</dbReference>
<dbReference type="InterPro" id="IPR002867">
    <property type="entry name" value="IBR_dom"/>
</dbReference>
<dbReference type="SUPFAM" id="SSF57850">
    <property type="entry name" value="RING/U-box"/>
    <property type="match status" value="2"/>
</dbReference>
<keyword evidence="15" id="KW-1185">Reference proteome</keyword>
<evidence type="ECO:0000256" key="4">
    <source>
        <dbReference type="ARBA" id="ARBA00022723"/>
    </source>
</evidence>
<protein>
    <recommendedName>
        <fullName evidence="2">RBR-type E3 ubiquitin transferase</fullName>
        <ecNumber evidence="2">2.3.2.31</ecNumber>
    </recommendedName>
</protein>
<evidence type="ECO:0000259" key="13">
    <source>
        <dbReference type="PROSITE" id="PS51873"/>
    </source>
</evidence>
<keyword evidence="8" id="KW-0862">Zinc</keyword>
<feature type="domain" description="RING-type" evidence="12">
    <location>
        <begin position="212"/>
        <end position="258"/>
    </location>
</feature>
<reference evidence="14" key="1">
    <citation type="submission" date="2023-06" db="EMBL/GenBank/DDBJ databases">
        <title>Genome-scale phylogeny and comparative genomics of the fungal order Sordariales.</title>
        <authorList>
            <consortium name="Lawrence Berkeley National Laboratory"/>
            <person name="Hensen N."/>
            <person name="Bonometti L."/>
            <person name="Westerberg I."/>
            <person name="Brannstrom I.O."/>
            <person name="Guillou S."/>
            <person name="Cros-Aarteil S."/>
            <person name="Calhoun S."/>
            <person name="Haridas S."/>
            <person name="Kuo A."/>
            <person name="Mondo S."/>
            <person name="Pangilinan J."/>
            <person name="Riley R."/>
            <person name="LaButti K."/>
            <person name="Andreopoulos B."/>
            <person name="Lipzen A."/>
            <person name="Chen C."/>
            <person name="Yanf M."/>
            <person name="Daum C."/>
            <person name="Ng V."/>
            <person name="Clum A."/>
            <person name="Steindorff A."/>
            <person name="Ohm R."/>
            <person name="Martin F."/>
            <person name="Silar P."/>
            <person name="Natvig D."/>
            <person name="Lalanne C."/>
            <person name="Gautier V."/>
            <person name="Ament-velasquez S.L."/>
            <person name="Kruys A."/>
            <person name="Hutchinson M.I."/>
            <person name="Powell A.J."/>
            <person name="Barry K."/>
            <person name="Miller A.N."/>
            <person name="Grigoriev I.V."/>
            <person name="Debuchy R."/>
            <person name="Gladieux P."/>
            <person name="Thoren M.H."/>
            <person name="Johannesson H."/>
        </authorList>
    </citation>
    <scope>NUCLEOTIDE SEQUENCE</scope>
    <source>
        <strain evidence="14">SMH2392-1A</strain>
    </source>
</reference>
<dbReference type="EC" id="2.3.2.31" evidence="2"/>
<evidence type="ECO:0000256" key="8">
    <source>
        <dbReference type="ARBA" id="ARBA00022833"/>
    </source>
</evidence>
<dbReference type="Gene3D" id="1.20.120.1750">
    <property type="match status" value="1"/>
</dbReference>
<dbReference type="InterPro" id="IPR044066">
    <property type="entry name" value="TRIAD_supradom"/>
</dbReference>
<dbReference type="CDD" id="cd20335">
    <property type="entry name" value="BRcat_RBR"/>
    <property type="match status" value="1"/>
</dbReference>
<comment type="catalytic activity">
    <reaction evidence="1">
        <text>[E2 ubiquitin-conjugating enzyme]-S-ubiquitinyl-L-cysteine + [acceptor protein]-L-lysine = [E2 ubiquitin-conjugating enzyme]-L-cysteine + [acceptor protein]-N(6)-ubiquitinyl-L-lysine.</text>
        <dbReference type="EC" id="2.3.2.31"/>
    </reaction>
</comment>
<dbReference type="GO" id="GO:0008270">
    <property type="term" value="F:zinc ion binding"/>
    <property type="evidence" value="ECO:0007669"/>
    <property type="project" value="UniProtKB-KW"/>
</dbReference>
<name>A0AA39ZTX9_9PEZI</name>
<dbReference type="InterPro" id="IPR001841">
    <property type="entry name" value="Znf_RING"/>
</dbReference>
<gene>
    <name evidence="14" type="ORF">B0T26DRAFT_744288</name>
</gene>
<feature type="region of interest" description="Disordered" evidence="11">
    <location>
        <begin position="91"/>
        <end position="122"/>
    </location>
</feature>
<evidence type="ECO:0000313" key="14">
    <source>
        <dbReference type="EMBL" id="KAK0703480.1"/>
    </source>
</evidence>
<feature type="coiled-coil region" evidence="10">
    <location>
        <begin position="410"/>
        <end position="453"/>
    </location>
</feature>
<organism evidence="14 15">
    <name type="scientific">Lasiosphaeria miniovina</name>
    <dbReference type="NCBI Taxonomy" id="1954250"/>
    <lineage>
        <taxon>Eukaryota</taxon>
        <taxon>Fungi</taxon>
        <taxon>Dikarya</taxon>
        <taxon>Ascomycota</taxon>
        <taxon>Pezizomycotina</taxon>
        <taxon>Sordariomycetes</taxon>
        <taxon>Sordariomycetidae</taxon>
        <taxon>Sordariales</taxon>
        <taxon>Lasiosphaeriaceae</taxon>
        <taxon>Lasiosphaeria</taxon>
    </lineage>
</organism>